<reference evidence="2 3" key="1">
    <citation type="submission" date="2023-08" db="EMBL/GenBank/DDBJ databases">
        <title>A Necator americanus chromosomal reference genome.</title>
        <authorList>
            <person name="Ilik V."/>
            <person name="Petrzelkova K.J."/>
            <person name="Pardy F."/>
            <person name="Fuh T."/>
            <person name="Niatou-Singa F.S."/>
            <person name="Gouil Q."/>
            <person name="Baker L."/>
            <person name="Ritchie M.E."/>
            <person name="Jex A.R."/>
            <person name="Gazzola D."/>
            <person name="Li H."/>
            <person name="Toshio Fujiwara R."/>
            <person name="Zhan B."/>
            <person name="Aroian R.V."/>
            <person name="Pafco B."/>
            <person name="Schwarz E.M."/>
        </authorList>
    </citation>
    <scope>NUCLEOTIDE SEQUENCE [LARGE SCALE GENOMIC DNA]</scope>
    <source>
        <strain evidence="2 3">Aroian</strain>
        <tissue evidence="2">Whole animal</tissue>
    </source>
</reference>
<dbReference type="EMBL" id="JAVFWL010000003">
    <property type="protein sequence ID" value="KAK6741855.1"/>
    <property type="molecule type" value="Genomic_DNA"/>
</dbReference>
<accession>A0ABR1CWK7</accession>
<feature type="coiled-coil region" evidence="1">
    <location>
        <begin position="200"/>
        <end position="262"/>
    </location>
</feature>
<organism evidence="2 3">
    <name type="scientific">Necator americanus</name>
    <name type="common">Human hookworm</name>
    <dbReference type="NCBI Taxonomy" id="51031"/>
    <lineage>
        <taxon>Eukaryota</taxon>
        <taxon>Metazoa</taxon>
        <taxon>Ecdysozoa</taxon>
        <taxon>Nematoda</taxon>
        <taxon>Chromadorea</taxon>
        <taxon>Rhabditida</taxon>
        <taxon>Rhabditina</taxon>
        <taxon>Rhabditomorpha</taxon>
        <taxon>Strongyloidea</taxon>
        <taxon>Ancylostomatidae</taxon>
        <taxon>Bunostominae</taxon>
        <taxon>Necator</taxon>
    </lineage>
</organism>
<name>A0ABR1CWK7_NECAM</name>
<comment type="caution">
    <text evidence="2">The sequence shown here is derived from an EMBL/GenBank/DDBJ whole genome shotgun (WGS) entry which is preliminary data.</text>
</comment>
<gene>
    <name evidence="2" type="primary">Necator_chrIII.g10384</name>
    <name evidence="2" type="ORF">RB195_009619</name>
</gene>
<evidence type="ECO:0000313" key="2">
    <source>
        <dbReference type="EMBL" id="KAK6741855.1"/>
    </source>
</evidence>
<evidence type="ECO:0000256" key="1">
    <source>
        <dbReference type="SAM" id="Coils"/>
    </source>
</evidence>
<evidence type="ECO:0000313" key="3">
    <source>
        <dbReference type="Proteomes" id="UP001303046"/>
    </source>
</evidence>
<keyword evidence="1" id="KW-0175">Coiled coil</keyword>
<proteinExistence type="predicted"/>
<sequence>MTWTTGLCPVVPSPPPFAVHTHSTALVSPKQAPENRLVTPIAGTFAFVDMVADNNEQILHSSTNVVRMDILPKSILTCTATTNDCSFLTEDIMSSDILIRLSTLETQLVHTNEKVKMREHVIEQLEEEIQAKERLIYEQGHLIHILESENKFDEQAIMQRDYGGGGQRQRVPSDKDSVNSDSEITIIDRFASSSSPCHSNSNYSDQCDRLRERLEQALIEREKLELQNEQLLKQWEEALEYVTTVQKQLQEEIRRNTELKNAQMEVEKSRHDSITISRTTLNFIIQVWHQLIDSGEMKGLVSTRADSNLRSIVQEAEPLTATLHPSRCELDLQKP</sequence>
<keyword evidence="3" id="KW-1185">Reference proteome</keyword>
<protein>
    <submittedName>
        <fullName evidence="2">Uncharacterized protein</fullName>
    </submittedName>
</protein>
<feature type="coiled-coil region" evidence="1">
    <location>
        <begin position="108"/>
        <end position="135"/>
    </location>
</feature>
<dbReference type="Proteomes" id="UP001303046">
    <property type="component" value="Unassembled WGS sequence"/>
</dbReference>